<dbReference type="PANTHER" id="PTHR35807">
    <property type="entry name" value="TRANSCRIPTIONAL REGULATOR REDD-RELATED"/>
    <property type="match status" value="1"/>
</dbReference>
<reference evidence="5" key="1">
    <citation type="journal article" date="2023" name="Int. J. Syst. Evol. Microbiol.">
        <title>Streptomyces meridianus sp. nov. isolated from brackish water of the Tagus estuary in Alcochete, Portugal.</title>
        <authorList>
            <person name="Santos J.D.N."/>
            <person name="Klimek D."/>
            <person name="Calusinska M."/>
            <person name="Lobo Da Cunha A."/>
            <person name="Catita J."/>
            <person name="Goncalves H."/>
            <person name="Gonzalez I."/>
            <person name="Reyes F."/>
            <person name="Lage O.M."/>
        </authorList>
    </citation>
    <scope>NUCLEOTIDE SEQUENCE</scope>
    <source>
        <strain evidence="5">MTZ3.1</strain>
    </source>
</reference>
<dbReference type="RefSeq" id="WP_251418856.1">
    <property type="nucleotide sequence ID" value="NZ_JAMQGM010000056.1"/>
</dbReference>
<dbReference type="InterPro" id="IPR051677">
    <property type="entry name" value="AfsR-DnrI-RedD_regulator"/>
</dbReference>
<dbReference type="SUPFAM" id="SSF48452">
    <property type="entry name" value="TPR-like"/>
    <property type="match status" value="1"/>
</dbReference>
<proteinExistence type="predicted"/>
<keyword evidence="1" id="KW-0902">Two-component regulatory system</keyword>
<dbReference type="EMBL" id="JAMQGM010000056">
    <property type="protein sequence ID" value="MCM2580220.1"/>
    <property type="molecule type" value="Genomic_DNA"/>
</dbReference>
<evidence type="ECO:0000256" key="2">
    <source>
        <dbReference type="ARBA" id="ARBA00023015"/>
    </source>
</evidence>
<dbReference type="Gene3D" id="1.25.40.10">
    <property type="entry name" value="Tetratricopeptide repeat domain"/>
    <property type="match status" value="1"/>
</dbReference>
<keyword evidence="3" id="KW-0804">Transcription</keyword>
<comment type="caution">
    <text evidence="5">The sequence shown here is derived from an EMBL/GenBank/DDBJ whole genome shotgun (WGS) entry which is preliminary data.</text>
</comment>
<evidence type="ECO:0000313" key="6">
    <source>
        <dbReference type="Proteomes" id="UP001167160"/>
    </source>
</evidence>
<dbReference type="Pfam" id="PF03704">
    <property type="entry name" value="BTAD"/>
    <property type="match status" value="1"/>
</dbReference>
<protein>
    <submittedName>
        <fullName evidence="5">AfsR/SARP family transcriptional regulator</fullName>
    </submittedName>
</protein>
<evidence type="ECO:0000256" key="1">
    <source>
        <dbReference type="ARBA" id="ARBA00023012"/>
    </source>
</evidence>
<name>A0ABT0XCV6_9ACTN</name>
<feature type="domain" description="Bacterial transcriptional activator" evidence="4">
    <location>
        <begin position="39"/>
        <end position="183"/>
    </location>
</feature>
<dbReference type="InterPro" id="IPR005158">
    <property type="entry name" value="BTAD"/>
</dbReference>
<accession>A0ABT0XCV6</accession>
<gene>
    <name evidence="5" type="ORF">M1E25_23240</name>
</gene>
<dbReference type="CDD" id="cd15831">
    <property type="entry name" value="BTAD"/>
    <property type="match status" value="1"/>
</dbReference>
<dbReference type="SMART" id="SM01043">
    <property type="entry name" value="BTAD"/>
    <property type="match status" value="1"/>
</dbReference>
<dbReference type="InterPro" id="IPR011990">
    <property type="entry name" value="TPR-like_helical_dom_sf"/>
</dbReference>
<evidence type="ECO:0000313" key="5">
    <source>
        <dbReference type="EMBL" id="MCM2580220.1"/>
    </source>
</evidence>
<keyword evidence="2" id="KW-0805">Transcription regulation</keyword>
<evidence type="ECO:0000259" key="4">
    <source>
        <dbReference type="SMART" id="SM01043"/>
    </source>
</evidence>
<organism evidence="5 6">
    <name type="scientific">Streptomyces meridianus</name>
    <dbReference type="NCBI Taxonomy" id="2938945"/>
    <lineage>
        <taxon>Bacteria</taxon>
        <taxon>Bacillati</taxon>
        <taxon>Actinomycetota</taxon>
        <taxon>Actinomycetes</taxon>
        <taxon>Kitasatosporales</taxon>
        <taxon>Streptomycetaceae</taxon>
        <taxon>Streptomyces</taxon>
    </lineage>
</organism>
<sequence length="224" mass="24751">MSRLGTLRSAACRLRSTLGAESLVVCADGYVLRASPARFDVALAESRAEHAEEELCDGRLGQARRLLTSALELWDGEPLSGLCGSYAEVQRARLSEWRLSLVERRLEIDLDLGRHDGVIAELAALSSEHPYHEHVRDLQMLALHRSGRRAEALAVYSATRRFLREDIGIEPGSELTDLHRRILVSDCGLDVRNTRASVPVGSRWPARCARPRSPFRGSATSATV</sequence>
<dbReference type="PANTHER" id="PTHR35807:SF1">
    <property type="entry name" value="TRANSCRIPTIONAL REGULATOR REDD"/>
    <property type="match status" value="1"/>
</dbReference>
<evidence type="ECO:0000256" key="3">
    <source>
        <dbReference type="ARBA" id="ARBA00023163"/>
    </source>
</evidence>
<keyword evidence="6" id="KW-1185">Reference proteome</keyword>
<dbReference type="Proteomes" id="UP001167160">
    <property type="component" value="Unassembled WGS sequence"/>
</dbReference>